<dbReference type="Proteomes" id="UP000660861">
    <property type="component" value="Unassembled WGS sequence"/>
</dbReference>
<dbReference type="InterPro" id="IPR006119">
    <property type="entry name" value="Resolv_N"/>
</dbReference>
<dbReference type="Gene3D" id="3.90.1750.20">
    <property type="entry name" value="Putative Large Serine Recombinase, Chain B, Domain 2"/>
    <property type="match status" value="1"/>
</dbReference>
<dbReference type="Gene3D" id="3.40.50.1390">
    <property type="entry name" value="Resolvase, N-terminal catalytic domain"/>
    <property type="match status" value="1"/>
</dbReference>
<proteinExistence type="predicted"/>
<accession>A0A926EEL2</accession>
<dbReference type="InterPro" id="IPR038109">
    <property type="entry name" value="DNA_bind_recomb_sf"/>
</dbReference>
<dbReference type="InterPro" id="IPR025827">
    <property type="entry name" value="Zn_ribbon_recom_dom"/>
</dbReference>
<evidence type="ECO:0000256" key="1">
    <source>
        <dbReference type="SAM" id="MobiDB-lite"/>
    </source>
</evidence>
<evidence type="ECO:0000259" key="3">
    <source>
        <dbReference type="PROSITE" id="PS51737"/>
    </source>
</evidence>
<dbReference type="PANTHER" id="PTHR30461:SF23">
    <property type="entry name" value="DNA RECOMBINASE-RELATED"/>
    <property type="match status" value="1"/>
</dbReference>
<dbReference type="Pfam" id="PF13408">
    <property type="entry name" value="Zn_ribbon_recom"/>
    <property type="match status" value="1"/>
</dbReference>
<dbReference type="GO" id="GO:0003677">
    <property type="term" value="F:DNA binding"/>
    <property type="evidence" value="ECO:0007669"/>
    <property type="project" value="InterPro"/>
</dbReference>
<dbReference type="RefSeq" id="WP_262397840.1">
    <property type="nucleotide sequence ID" value="NZ_JACRTC010000005.1"/>
</dbReference>
<dbReference type="EMBL" id="JACRTC010000005">
    <property type="protein sequence ID" value="MBC8570744.1"/>
    <property type="molecule type" value="Genomic_DNA"/>
</dbReference>
<organism evidence="4 5">
    <name type="scientific">Zongyangia hominis</name>
    <dbReference type="NCBI Taxonomy" id="2763677"/>
    <lineage>
        <taxon>Bacteria</taxon>
        <taxon>Bacillati</taxon>
        <taxon>Bacillota</taxon>
        <taxon>Clostridia</taxon>
        <taxon>Eubacteriales</taxon>
        <taxon>Oscillospiraceae</taxon>
        <taxon>Zongyangia</taxon>
    </lineage>
</organism>
<sequence length="541" mass="60111">MQCPIIAVYSRKSRFTGQGESIENQIELCRKYCLGHYEGLRAEDLLLYEDEGFSGGNTRRPQFLAMMEDARRRRFDVIVCYRLDRVSRNIGDFARLIEELGSLSIAFVSIKEQFDTSSPLGRAMMYIASVFSQLERETIAERIRDNMLELSRTGRWLGGVTPTGFASQMVAYQGEDGKTRRLCRLTPVPEEIDLVRRVYRGFLACGSITLLEERLRGEGILSRRGRPLRRDALRQMLVNPVYAAADENTYRYFETRGAQCSGQKEDYDGARGLMVYNKTRQEKGRRVQIRPCEEWIVAPGEHPAVLPGEMWLRVQRLLSAPPRGRPTSRENAPPLLSGILFCAGCGSPLRAKKTGRRDQAGRDVFYYLCREKERSGGCTVKNAPGQALDEAVWHRVVQIAEDPAALISYLLAARAKARAQLDRASHPGPPGRGVSGAPLAPPGGVCNLSTAHKAGGVLPLRGESPCPSGATGRERESKTPDAAPPALVSHFPLLSLSGWGARLSPLERREAMQTLFSRAQWDGERLTLFPAGMLPSRGDSK</sequence>
<dbReference type="AlphaFoldDB" id="A0A926EEL2"/>
<dbReference type="Pfam" id="PF07508">
    <property type="entry name" value="Recombinase"/>
    <property type="match status" value="1"/>
</dbReference>
<dbReference type="SMART" id="SM00857">
    <property type="entry name" value="Resolvase"/>
    <property type="match status" value="1"/>
</dbReference>
<dbReference type="PANTHER" id="PTHR30461">
    <property type="entry name" value="DNA-INVERTASE FROM LAMBDOID PROPHAGE"/>
    <property type="match status" value="1"/>
</dbReference>
<dbReference type="InterPro" id="IPR036162">
    <property type="entry name" value="Resolvase-like_N_sf"/>
</dbReference>
<name>A0A926EEL2_9FIRM</name>
<dbReference type="SUPFAM" id="SSF53041">
    <property type="entry name" value="Resolvase-like"/>
    <property type="match status" value="1"/>
</dbReference>
<dbReference type="GO" id="GO:0000150">
    <property type="term" value="F:DNA strand exchange activity"/>
    <property type="evidence" value="ECO:0007669"/>
    <property type="project" value="InterPro"/>
</dbReference>
<protein>
    <submittedName>
        <fullName evidence="4">Recombinase family protein</fullName>
    </submittedName>
</protein>
<dbReference type="PROSITE" id="PS51736">
    <property type="entry name" value="RECOMBINASES_3"/>
    <property type="match status" value="1"/>
</dbReference>
<reference evidence="4" key="1">
    <citation type="submission" date="2020-08" db="EMBL/GenBank/DDBJ databases">
        <title>Genome public.</title>
        <authorList>
            <person name="Liu C."/>
            <person name="Sun Q."/>
        </authorList>
    </citation>
    <scope>NUCLEOTIDE SEQUENCE</scope>
    <source>
        <strain evidence="4">NSJ-54</strain>
    </source>
</reference>
<evidence type="ECO:0000313" key="4">
    <source>
        <dbReference type="EMBL" id="MBC8570744.1"/>
    </source>
</evidence>
<dbReference type="InterPro" id="IPR050639">
    <property type="entry name" value="SSR_resolvase"/>
</dbReference>
<feature type="domain" description="Recombinase" evidence="3">
    <location>
        <begin position="169"/>
        <end position="324"/>
    </location>
</feature>
<gene>
    <name evidence="4" type="ORF">H8709_07880</name>
</gene>
<evidence type="ECO:0000313" key="5">
    <source>
        <dbReference type="Proteomes" id="UP000660861"/>
    </source>
</evidence>
<dbReference type="CDD" id="cd00338">
    <property type="entry name" value="Ser_Recombinase"/>
    <property type="match status" value="1"/>
</dbReference>
<dbReference type="InterPro" id="IPR011109">
    <property type="entry name" value="DNA_bind_recombinase_dom"/>
</dbReference>
<dbReference type="PROSITE" id="PS51737">
    <property type="entry name" value="RECOMBINASE_DNA_BIND"/>
    <property type="match status" value="1"/>
</dbReference>
<evidence type="ECO:0000259" key="2">
    <source>
        <dbReference type="PROSITE" id="PS51736"/>
    </source>
</evidence>
<feature type="region of interest" description="Disordered" evidence="1">
    <location>
        <begin position="456"/>
        <end position="486"/>
    </location>
</feature>
<comment type="caution">
    <text evidence="4">The sequence shown here is derived from an EMBL/GenBank/DDBJ whole genome shotgun (WGS) entry which is preliminary data.</text>
</comment>
<keyword evidence="5" id="KW-1185">Reference proteome</keyword>
<feature type="domain" description="Resolvase/invertase-type recombinase catalytic" evidence="2">
    <location>
        <begin position="5"/>
        <end position="154"/>
    </location>
</feature>
<dbReference type="Pfam" id="PF00239">
    <property type="entry name" value="Resolvase"/>
    <property type="match status" value="1"/>
</dbReference>